<comment type="caution">
    <text evidence="1">The sequence shown here is derived from an EMBL/GenBank/DDBJ whole genome shotgun (WGS) entry which is preliminary data.</text>
</comment>
<accession>A0AAD7HYS8</accession>
<protein>
    <submittedName>
        <fullName evidence="1">Uncharacterized protein</fullName>
    </submittedName>
</protein>
<dbReference type="Proteomes" id="UP001215598">
    <property type="component" value="Unassembled WGS sequence"/>
</dbReference>
<gene>
    <name evidence="1" type="ORF">B0H16DRAFT_1469181</name>
</gene>
<reference evidence="1" key="1">
    <citation type="submission" date="2023-03" db="EMBL/GenBank/DDBJ databases">
        <title>Massive genome expansion in bonnet fungi (Mycena s.s.) driven by repeated elements and novel gene families across ecological guilds.</title>
        <authorList>
            <consortium name="Lawrence Berkeley National Laboratory"/>
            <person name="Harder C.B."/>
            <person name="Miyauchi S."/>
            <person name="Viragh M."/>
            <person name="Kuo A."/>
            <person name="Thoen E."/>
            <person name="Andreopoulos B."/>
            <person name="Lu D."/>
            <person name="Skrede I."/>
            <person name="Drula E."/>
            <person name="Henrissat B."/>
            <person name="Morin E."/>
            <person name="Kohler A."/>
            <person name="Barry K."/>
            <person name="LaButti K."/>
            <person name="Morin E."/>
            <person name="Salamov A."/>
            <person name="Lipzen A."/>
            <person name="Mereny Z."/>
            <person name="Hegedus B."/>
            <person name="Baldrian P."/>
            <person name="Stursova M."/>
            <person name="Weitz H."/>
            <person name="Taylor A."/>
            <person name="Grigoriev I.V."/>
            <person name="Nagy L.G."/>
            <person name="Martin F."/>
            <person name="Kauserud H."/>
        </authorList>
    </citation>
    <scope>NUCLEOTIDE SEQUENCE</scope>
    <source>
        <strain evidence="1">CBHHK182m</strain>
    </source>
</reference>
<sequence>MTAGIPPTVTNAAEELEALVSLVRRLSVASAEATRLAVEVQARIPAFAIAGATGAQAAPTATATAAHTGTANAANQSDADPPSFVRLAPRNPAQIEADFPDGSGEVFYVVLIGREPGRVPHPANDQCNGVPNQFKEKRKTRREALAYYREAYFAPGGDGVQKWVEA</sequence>
<name>A0AAD7HYS8_9AGAR</name>
<keyword evidence="2" id="KW-1185">Reference proteome</keyword>
<evidence type="ECO:0000313" key="1">
    <source>
        <dbReference type="EMBL" id="KAJ7731404.1"/>
    </source>
</evidence>
<dbReference type="AlphaFoldDB" id="A0AAD7HYS8"/>
<organism evidence="1 2">
    <name type="scientific">Mycena metata</name>
    <dbReference type="NCBI Taxonomy" id="1033252"/>
    <lineage>
        <taxon>Eukaryota</taxon>
        <taxon>Fungi</taxon>
        <taxon>Dikarya</taxon>
        <taxon>Basidiomycota</taxon>
        <taxon>Agaricomycotina</taxon>
        <taxon>Agaricomycetes</taxon>
        <taxon>Agaricomycetidae</taxon>
        <taxon>Agaricales</taxon>
        <taxon>Marasmiineae</taxon>
        <taxon>Mycenaceae</taxon>
        <taxon>Mycena</taxon>
    </lineage>
</organism>
<proteinExistence type="predicted"/>
<evidence type="ECO:0000313" key="2">
    <source>
        <dbReference type="Proteomes" id="UP001215598"/>
    </source>
</evidence>
<dbReference type="EMBL" id="JARKIB010000153">
    <property type="protein sequence ID" value="KAJ7731404.1"/>
    <property type="molecule type" value="Genomic_DNA"/>
</dbReference>